<dbReference type="InterPro" id="IPR004358">
    <property type="entry name" value="Sig_transdc_His_kin-like_C"/>
</dbReference>
<dbReference type="Gene3D" id="1.10.287.130">
    <property type="match status" value="1"/>
</dbReference>
<evidence type="ECO:0000259" key="9">
    <source>
        <dbReference type="PROSITE" id="PS50109"/>
    </source>
</evidence>
<gene>
    <name evidence="11" type="ORF">G4D64_15535</name>
    <name evidence="10" type="ORF">H1Z61_15580</name>
</gene>
<evidence type="ECO:0000313" key="12">
    <source>
        <dbReference type="Proteomes" id="UP000472971"/>
    </source>
</evidence>
<evidence type="ECO:0000256" key="6">
    <source>
        <dbReference type="ARBA" id="ARBA00022777"/>
    </source>
</evidence>
<keyword evidence="6" id="KW-0418">Kinase</keyword>
<dbReference type="SUPFAM" id="SSF47384">
    <property type="entry name" value="Homodimeric domain of signal transducing histidine kinase"/>
    <property type="match status" value="1"/>
</dbReference>
<dbReference type="SUPFAM" id="SSF55874">
    <property type="entry name" value="ATPase domain of HSP90 chaperone/DNA topoisomerase II/histidine kinase"/>
    <property type="match status" value="1"/>
</dbReference>
<dbReference type="EC" id="2.7.13.3" evidence="2"/>
<dbReference type="Pfam" id="PF00512">
    <property type="entry name" value="HisKA"/>
    <property type="match status" value="1"/>
</dbReference>
<dbReference type="InterPro" id="IPR003594">
    <property type="entry name" value="HATPase_dom"/>
</dbReference>
<dbReference type="InterPro" id="IPR036890">
    <property type="entry name" value="HATPase_C_sf"/>
</dbReference>
<accession>A0A6B3W2C0</accession>
<organism evidence="11 12">
    <name type="scientific">Bacillus aquiflavi</name>
    <dbReference type="NCBI Taxonomy" id="2672567"/>
    <lineage>
        <taxon>Bacteria</taxon>
        <taxon>Bacillati</taxon>
        <taxon>Bacillota</taxon>
        <taxon>Bacilli</taxon>
        <taxon>Bacillales</taxon>
        <taxon>Bacillaceae</taxon>
        <taxon>Bacillus</taxon>
    </lineage>
</organism>
<reference evidence="10 13" key="2">
    <citation type="submission" date="2020-07" db="EMBL/GenBank/DDBJ databases">
        <authorList>
            <person name="Feng H."/>
        </authorList>
    </citation>
    <scope>NUCLEOTIDE SEQUENCE [LARGE SCALE GENOMIC DNA]</scope>
    <source>
        <strain evidence="10">S-12</strain>
        <strain evidence="13">s-12</strain>
    </source>
</reference>
<dbReference type="Proteomes" id="UP000472971">
    <property type="component" value="Unassembled WGS sequence"/>
</dbReference>
<dbReference type="Gene3D" id="3.30.565.10">
    <property type="entry name" value="Histidine kinase-like ATPase, C-terminal domain"/>
    <property type="match status" value="1"/>
</dbReference>
<keyword evidence="5" id="KW-0547">Nucleotide-binding</keyword>
<dbReference type="RefSeq" id="WP_163243273.1">
    <property type="nucleotide sequence ID" value="NZ_CP082780.1"/>
</dbReference>
<evidence type="ECO:0000256" key="1">
    <source>
        <dbReference type="ARBA" id="ARBA00000085"/>
    </source>
</evidence>
<proteinExistence type="predicted"/>
<evidence type="ECO:0000256" key="2">
    <source>
        <dbReference type="ARBA" id="ARBA00012438"/>
    </source>
</evidence>
<dbReference type="Proteomes" id="UP000570010">
    <property type="component" value="Unassembled WGS sequence"/>
</dbReference>
<evidence type="ECO:0000256" key="3">
    <source>
        <dbReference type="ARBA" id="ARBA00022553"/>
    </source>
</evidence>
<dbReference type="AlphaFoldDB" id="A0A6B3W2C0"/>
<evidence type="ECO:0000256" key="8">
    <source>
        <dbReference type="ARBA" id="ARBA00023012"/>
    </source>
</evidence>
<keyword evidence="3" id="KW-0597">Phosphoprotein</keyword>
<evidence type="ECO:0000313" key="10">
    <source>
        <dbReference type="EMBL" id="MBA4538512.1"/>
    </source>
</evidence>
<keyword evidence="8" id="KW-0902">Two-component regulatory system</keyword>
<dbReference type="InterPro" id="IPR036097">
    <property type="entry name" value="HisK_dim/P_sf"/>
</dbReference>
<evidence type="ECO:0000256" key="7">
    <source>
        <dbReference type="ARBA" id="ARBA00022840"/>
    </source>
</evidence>
<dbReference type="CDD" id="cd00082">
    <property type="entry name" value="HisKA"/>
    <property type="match status" value="1"/>
</dbReference>
<comment type="caution">
    <text evidence="11">The sequence shown here is derived from an EMBL/GenBank/DDBJ whole genome shotgun (WGS) entry which is preliminary data.</text>
</comment>
<evidence type="ECO:0000313" key="11">
    <source>
        <dbReference type="EMBL" id="NEY82875.1"/>
    </source>
</evidence>
<dbReference type="Pfam" id="PF02518">
    <property type="entry name" value="HATPase_c"/>
    <property type="match status" value="1"/>
</dbReference>
<dbReference type="InterPro" id="IPR005467">
    <property type="entry name" value="His_kinase_dom"/>
</dbReference>
<dbReference type="EMBL" id="JACEIO010000049">
    <property type="protein sequence ID" value="MBA4538512.1"/>
    <property type="molecule type" value="Genomic_DNA"/>
</dbReference>
<name>A0A6B3W2C0_9BACI</name>
<dbReference type="EMBL" id="JAAIWN010000051">
    <property type="protein sequence ID" value="NEY82875.1"/>
    <property type="molecule type" value="Genomic_DNA"/>
</dbReference>
<dbReference type="PANTHER" id="PTHR43065">
    <property type="entry name" value="SENSOR HISTIDINE KINASE"/>
    <property type="match status" value="1"/>
</dbReference>
<dbReference type="PANTHER" id="PTHR43065:SF10">
    <property type="entry name" value="PEROXIDE STRESS-ACTIVATED HISTIDINE KINASE MAK3"/>
    <property type="match status" value="1"/>
</dbReference>
<dbReference type="PROSITE" id="PS50109">
    <property type="entry name" value="HIS_KIN"/>
    <property type="match status" value="1"/>
</dbReference>
<keyword evidence="4" id="KW-0808">Transferase</keyword>
<dbReference type="SMART" id="SM00387">
    <property type="entry name" value="HATPase_c"/>
    <property type="match status" value="1"/>
</dbReference>
<reference evidence="11 12" key="1">
    <citation type="submission" date="2020-02" db="EMBL/GenBank/DDBJ databases">
        <title>Bacillus aquiflavi sp. nov., isolated from yellow water of strong flavor Chinese baijiu in Yibin region of China.</title>
        <authorList>
            <person name="Xie J."/>
        </authorList>
    </citation>
    <scope>NUCLEOTIDE SEQUENCE [LARGE SCALE GENOMIC DNA]</scope>
    <source>
        <strain evidence="11 12">3H-10</strain>
    </source>
</reference>
<evidence type="ECO:0000313" key="13">
    <source>
        <dbReference type="Proteomes" id="UP000570010"/>
    </source>
</evidence>
<evidence type="ECO:0000256" key="5">
    <source>
        <dbReference type="ARBA" id="ARBA00022741"/>
    </source>
</evidence>
<keyword evidence="7" id="KW-0067">ATP-binding</keyword>
<evidence type="ECO:0000256" key="4">
    <source>
        <dbReference type="ARBA" id="ARBA00022679"/>
    </source>
</evidence>
<dbReference type="PRINTS" id="PR00344">
    <property type="entry name" value="BCTRLSENSOR"/>
</dbReference>
<dbReference type="InterPro" id="IPR003661">
    <property type="entry name" value="HisK_dim/P_dom"/>
</dbReference>
<comment type="catalytic activity">
    <reaction evidence="1">
        <text>ATP + protein L-histidine = ADP + protein N-phospho-L-histidine.</text>
        <dbReference type="EC" id="2.7.13.3"/>
    </reaction>
</comment>
<dbReference type="SMART" id="SM00388">
    <property type="entry name" value="HisKA"/>
    <property type="match status" value="1"/>
</dbReference>
<protein>
    <recommendedName>
        <fullName evidence="2">histidine kinase</fullName>
        <ecNumber evidence="2">2.7.13.3</ecNumber>
    </recommendedName>
</protein>
<sequence length="337" mass="38629">MQLNQNDLQSLPFPYFYVDQHQQIIARSNITKHLFPYKTNFLSLIATDFHIKVKGFLADVQSKSAVSIPFFHLHEKQAFYYVYKLYDEQKNVHLFCFYPEKEMKEFTASATHLASVGKLAAGIAHEIRNPLTTMKGFIQLLKPHLQEIGKEYYAHIVLEEINRANDMIDEFLNTAKPQTNKRQQVNLATLLKDIYILHESEAILKNIHFTLSSLNDDIIIEANVKQMKQVFMNIIKNAMEAMVENKLTVTTRRINIVAQQRNSQAIISIIDNGGGMNNETMANLFLPFFTTKEKGTGLGLSICKKIIEDHHGTIEIDSVLGKGTTFTISFPIYRHEC</sequence>
<keyword evidence="12" id="KW-1185">Reference proteome</keyword>
<feature type="domain" description="Histidine kinase" evidence="9">
    <location>
        <begin position="122"/>
        <end position="334"/>
    </location>
</feature>
<dbReference type="GO" id="GO:0005524">
    <property type="term" value="F:ATP binding"/>
    <property type="evidence" value="ECO:0007669"/>
    <property type="project" value="UniProtKB-KW"/>
</dbReference>
<dbReference type="GO" id="GO:0000155">
    <property type="term" value="F:phosphorelay sensor kinase activity"/>
    <property type="evidence" value="ECO:0007669"/>
    <property type="project" value="InterPro"/>
</dbReference>